<evidence type="ECO:0000259" key="6">
    <source>
        <dbReference type="PROSITE" id="PS51462"/>
    </source>
</evidence>
<dbReference type="KEGG" id="mgl:MGL_0427"/>
<dbReference type="GO" id="GO:1901911">
    <property type="term" value="P:adenosine 5'-(hexahydrogen pentaphosphate) catabolic process"/>
    <property type="evidence" value="ECO:0007669"/>
    <property type="project" value="TreeGrafter"/>
</dbReference>
<comment type="similarity">
    <text evidence="5">Belongs to the Nudix hydrolase family.</text>
</comment>
<dbReference type="InterPro" id="IPR020476">
    <property type="entry name" value="Nudix_hydrolase"/>
</dbReference>
<dbReference type="STRING" id="425265.A8PTH9"/>
<comment type="caution">
    <text evidence="7">The sequence shown here is derived from an EMBL/GenBank/DDBJ whole genome shotgun (WGS) entry which is preliminary data.</text>
</comment>
<evidence type="ECO:0000256" key="3">
    <source>
        <dbReference type="ARBA" id="ARBA00022801"/>
    </source>
</evidence>
<keyword evidence="3 5" id="KW-0378">Hydrolase</keyword>
<evidence type="ECO:0000256" key="1">
    <source>
        <dbReference type="ARBA" id="ARBA00001946"/>
    </source>
</evidence>
<dbReference type="PRINTS" id="PR00502">
    <property type="entry name" value="NUDIXFAMILY"/>
</dbReference>
<keyword evidence="2" id="KW-0479">Metal-binding</keyword>
<dbReference type="GO" id="GO:0046872">
    <property type="term" value="F:metal ion binding"/>
    <property type="evidence" value="ECO:0007669"/>
    <property type="project" value="UniProtKB-KW"/>
</dbReference>
<proteinExistence type="inferred from homology"/>
<evidence type="ECO:0000256" key="5">
    <source>
        <dbReference type="RuleBase" id="RU003476"/>
    </source>
</evidence>
<dbReference type="InterPro" id="IPR047198">
    <property type="entry name" value="DDP-like_NUDIX"/>
</dbReference>
<dbReference type="EMBL" id="AAYY01000001">
    <property type="protein sequence ID" value="EDP45438.1"/>
    <property type="molecule type" value="Genomic_DNA"/>
</dbReference>
<keyword evidence="8" id="KW-1185">Reference proteome</keyword>
<dbReference type="GO" id="GO:0034432">
    <property type="term" value="F:bis(5'-adenosyl)-pentaphosphatase activity"/>
    <property type="evidence" value="ECO:0007669"/>
    <property type="project" value="TreeGrafter"/>
</dbReference>
<dbReference type="GO" id="GO:0005737">
    <property type="term" value="C:cytoplasm"/>
    <property type="evidence" value="ECO:0007669"/>
    <property type="project" value="TreeGrafter"/>
</dbReference>
<dbReference type="SUPFAM" id="SSF55811">
    <property type="entry name" value="Nudix"/>
    <property type="match status" value="1"/>
</dbReference>
<evidence type="ECO:0000313" key="8">
    <source>
        <dbReference type="Proteomes" id="UP000008837"/>
    </source>
</evidence>
<dbReference type="GO" id="GO:1901909">
    <property type="term" value="P:diadenosine hexaphosphate catabolic process"/>
    <property type="evidence" value="ECO:0007669"/>
    <property type="project" value="TreeGrafter"/>
</dbReference>
<reference evidence="7 8" key="1">
    <citation type="journal article" date="2007" name="Proc. Natl. Acad. Sci. U.S.A.">
        <title>Dandruff-associated Malassezia genomes reveal convergent and divergent virulence traits shared with plant and human fungal pathogens.</title>
        <authorList>
            <person name="Xu J."/>
            <person name="Saunders C.W."/>
            <person name="Hu P."/>
            <person name="Grant R.A."/>
            <person name="Boekhout T."/>
            <person name="Kuramae E.E."/>
            <person name="Kronstad J.W."/>
            <person name="Deangelis Y.M."/>
            <person name="Reeder N.L."/>
            <person name="Johnstone K.R."/>
            <person name="Leland M."/>
            <person name="Fieno A.M."/>
            <person name="Begley W.M."/>
            <person name="Sun Y."/>
            <person name="Lacey M.P."/>
            <person name="Chaudhary T."/>
            <person name="Keough T."/>
            <person name="Chu L."/>
            <person name="Sears R."/>
            <person name="Yuan B."/>
            <person name="Dawson T.L.Jr."/>
        </authorList>
    </citation>
    <scope>NUCLEOTIDE SEQUENCE [LARGE SCALE GENOMIC DNA]</scope>
    <source>
        <strain evidence="8">ATCC MYA-4612 / CBS 7966</strain>
    </source>
</reference>
<dbReference type="InterPro" id="IPR020084">
    <property type="entry name" value="NUDIX_hydrolase_CS"/>
</dbReference>
<dbReference type="CDD" id="cd04666">
    <property type="entry name" value="NUDIX_DIPP2_like_Nudt4"/>
    <property type="match status" value="1"/>
</dbReference>
<dbReference type="InParanoid" id="A8PTH9"/>
<dbReference type="Gene3D" id="3.90.79.10">
    <property type="entry name" value="Nucleoside Triphosphate Pyrophosphohydrolase"/>
    <property type="match status" value="1"/>
</dbReference>
<dbReference type="PANTHER" id="PTHR12629:SF0">
    <property type="entry name" value="DIPHOSPHOINOSITOL-POLYPHOSPHATE DIPHOSPHATASE"/>
    <property type="match status" value="1"/>
</dbReference>
<dbReference type="FunCoup" id="A8PTH9">
    <property type="interactions" value="186"/>
</dbReference>
<dbReference type="InterPro" id="IPR000086">
    <property type="entry name" value="NUDIX_hydrolase_dom"/>
</dbReference>
<dbReference type="OMA" id="EDQWPEM"/>
<organism evidence="7 8">
    <name type="scientific">Malassezia globosa (strain ATCC MYA-4612 / CBS 7966)</name>
    <name type="common">Dandruff-associated fungus</name>
    <dbReference type="NCBI Taxonomy" id="425265"/>
    <lineage>
        <taxon>Eukaryota</taxon>
        <taxon>Fungi</taxon>
        <taxon>Dikarya</taxon>
        <taxon>Basidiomycota</taxon>
        <taxon>Ustilaginomycotina</taxon>
        <taxon>Malasseziomycetes</taxon>
        <taxon>Malasseziales</taxon>
        <taxon>Malasseziaceae</taxon>
        <taxon>Malassezia</taxon>
    </lineage>
</organism>
<dbReference type="GeneID" id="5856958"/>
<dbReference type="PROSITE" id="PS00893">
    <property type="entry name" value="NUDIX_BOX"/>
    <property type="match status" value="1"/>
</dbReference>
<name>A8PTH9_MALGO</name>
<evidence type="ECO:0000256" key="2">
    <source>
        <dbReference type="ARBA" id="ARBA00022723"/>
    </source>
</evidence>
<dbReference type="GO" id="GO:0034431">
    <property type="term" value="F:bis(5'-adenosyl)-hexaphosphatase activity"/>
    <property type="evidence" value="ECO:0007669"/>
    <property type="project" value="TreeGrafter"/>
</dbReference>
<dbReference type="Pfam" id="PF00293">
    <property type="entry name" value="NUDIX"/>
    <property type="match status" value="1"/>
</dbReference>
<dbReference type="VEuPathDB" id="FungiDB:MGL_0427"/>
<comment type="cofactor">
    <cofactor evidence="1">
        <name>Mg(2+)</name>
        <dbReference type="ChEBI" id="CHEBI:18420"/>
    </cofactor>
</comment>
<dbReference type="GO" id="GO:0071543">
    <property type="term" value="P:diphosphoinositol polyphosphate metabolic process"/>
    <property type="evidence" value="ECO:0007669"/>
    <property type="project" value="TreeGrafter"/>
</dbReference>
<dbReference type="GO" id="GO:0005634">
    <property type="term" value="C:nucleus"/>
    <property type="evidence" value="ECO:0007669"/>
    <property type="project" value="TreeGrafter"/>
</dbReference>
<dbReference type="GO" id="GO:0000298">
    <property type="term" value="F:endopolyphosphatase activity"/>
    <property type="evidence" value="ECO:0007669"/>
    <property type="project" value="TreeGrafter"/>
</dbReference>
<dbReference type="GO" id="GO:1901907">
    <property type="term" value="P:diadenosine pentaphosphate catabolic process"/>
    <property type="evidence" value="ECO:0007669"/>
    <property type="project" value="TreeGrafter"/>
</dbReference>
<accession>A8PTH9</accession>
<sequence length="175" mass="20570">MGSKPTPRQVVVILAVKQDTTQSKEDRILVCLVKSRKHENKWVLPKGGVEKNETVEEAAVRELWEEAGIRTKSLRPSWTEARNRVSHADRRPHSKCPKELIGTDKMVPKTMYELEELSVTDDEMMDEWPEMHERERQFFRWEEAKELVAWREGMRELMDKSNIEQTGFIEVARAH</sequence>
<dbReference type="GO" id="GO:0008486">
    <property type="term" value="F:diphosphoinositol-polyphosphate diphosphatase activity"/>
    <property type="evidence" value="ECO:0007669"/>
    <property type="project" value="TreeGrafter"/>
</dbReference>
<dbReference type="Proteomes" id="UP000008837">
    <property type="component" value="Unassembled WGS sequence"/>
</dbReference>
<dbReference type="InterPro" id="IPR015797">
    <property type="entry name" value="NUDIX_hydrolase-like_dom_sf"/>
</dbReference>
<evidence type="ECO:0000256" key="4">
    <source>
        <dbReference type="ARBA" id="ARBA00022842"/>
    </source>
</evidence>
<keyword evidence="4" id="KW-0460">Magnesium</keyword>
<evidence type="ECO:0000313" key="7">
    <source>
        <dbReference type="EMBL" id="EDP45438.1"/>
    </source>
</evidence>
<protein>
    <recommendedName>
        <fullName evidence="6">Nudix hydrolase domain-containing protein</fullName>
    </recommendedName>
</protein>
<dbReference type="AlphaFoldDB" id="A8PTH9"/>
<dbReference type="OrthoDB" id="2011998at2759"/>
<dbReference type="RefSeq" id="XP_001732652.1">
    <property type="nucleotide sequence ID" value="XM_001732600.1"/>
</dbReference>
<feature type="domain" description="Nudix hydrolase" evidence="6">
    <location>
        <begin position="6"/>
        <end position="162"/>
    </location>
</feature>
<gene>
    <name evidence="7" type="ORF">MGL_0427</name>
</gene>
<dbReference type="PANTHER" id="PTHR12629">
    <property type="entry name" value="DIPHOSPHOINOSITOL POLYPHOSPHATE PHOSPHOHYDROLASE"/>
    <property type="match status" value="1"/>
</dbReference>
<dbReference type="PROSITE" id="PS51462">
    <property type="entry name" value="NUDIX"/>
    <property type="match status" value="1"/>
</dbReference>